<dbReference type="InParanoid" id="A0A1S0TIM3"/>
<protein>
    <submittedName>
        <fullName evidence="1">Uncharacterized protein</fullName>
    </submittedName>
</protein>
<gene>
    <name evidence="1" type="ORF">LOAG_13890</name>
</gene>
<organism evidence="1">
    <name type="scientific">Loa loa</name>
    <name type="common">Eye worm</name>
    <name type="synonym">Filaria loa</name>
    <dbReference type="NCBI Taxonomy" id="7209"/>
    <lineage>
        <taxon>Eukaryota</taxon>
        <taxon>Metazoa</taxon>
        <taxon>Ecdysozoa</taxon>
        <taxon>Nematoda</taxon>
        <taxon>Chromadorea</taxon>
        <taxon>Rhabditida</taxon>
        <taxon>Spirurina</taxon>
        <taxon>Spiruromorpha</taxon>
        <taxon>Filarioidea</taxon>
        <taxon>Onchocercidae</taxon>
        <taxon>Loa</taxon>
    </lineage>
</organism>
<accession>A0A1S0TIM3</accession>
<dbReference type="RefSeq" id="XP_003149443.1">
    <property type="nucleotide sequence ID" value="XM_003149395.1"/>
</dbReference>
<dbReference type="GeneID" id="9951366"/>
<proteinExistence type="predicted"/>
<dbReference type="KEGG" id="loa:LOAG_13890"/>
<dbReference type="EMBL" id="JH712145">
    <property type="protein sequence ID" value="EFO14626.1"/>
    <property type="molecule type" value="Genomic_DNA"/>
</dbReference>
<sequence length="146" mass="16425">MNLGSGKFEKTNLLPGWLKYENIYPQQALTCSACYEAHSQSSYMFVIRNASVVCRSGLVSLIEWVEILLYLPQLHAFYCTKTYKRMIVSNLRPGWLVNVARMTSALHEGEGTFRDGKMWGDGGGEGRGGQPGEHPWVIHSYALVHN</sequence>
<reference evidence="1" key="1">
    <citation type="submission" date="2012-04" db="EMBL/GenBank/DDBJ databases">
        <title>The Genome Sequence of Loa loa.</title>
        <authorList>
            <consortium name="The Broad Institute Genome Sequencing Platform"/>
            <consortium name="Broad Institute Genome Sequencing Center for Infectious Disease"/>
            <person name="Nutman T.B."/>
            <person name="Fink D.L."/>
            <person name="Russ C."/>
            <person name="Young S."/>
            <person name="Zeng Q."/>
            <person name="Gargeya S."/>
            <person name="Alvarado L."/>
            <person name="Berlin A."/>
            <person name="Chapman S.B."/>
            <person name="Chen Z."/>
            <person name="Freedman E."/>
            <person name="Gellesch M."/>
            <person name="Goldberg J."/>
            <person name="Griggs A."/>
            <person name="Gujja S."/>
            <person name="Heilman E.R."/>
            <person name="Heiman D."/>
            <person name="Howarth C."/>
            <person name="Mehta T."/>
            <person name="Neiman D."/>
            <person name="Pearson M."/>
            <person name="Roberts A."/>
            <person name="Saif S."/>
            <person name="Shea T."/>
            <person name="Shenoy N."/>
            <person name="Sisk P."/>
            <person name="Stolte C."/>
            <person name="Sykes S."/>
            <person name="White J."/>
            <person name="Yandava C."/>
            <person name="Haas B."/>
            <person name="Henn M.R."/>
            <person name="Nusbaum C."/>
            <person name="Birren B."/>
        </authorList>
    </citation>
    <scope>NUCLEOTIDE SEQUENCE [LARGE SCALE GENOMIC DNA]</scope>
</reference>
<dbReference type="AlphaFoldDB" id="A0A1S0TIM3"/>
<name>A0A1S0TIM3_LOALO</name>
<dbReference type="CTD" id="9951366"/>
<evidence type="ECO:0000313" key="1">
    <source>
        <dbReference type="EMBL" id="EFO14626.1"/>
    </source>
</evidence>